<proteinExistence type="predicted"/>
<name>A0A3B0TCH5_9ZZZZ</name>
<dbReference type="AlphaFoldDB" id="A0A3B0TCH5"/>
<evidence type="ECO:0000256" key="2">
    <source>
        <dbReference type="ARBA" id="ARBA00022448"/>
    </source>
</evidence>
<protein>
    <submittedName>
        <fullName evidence="9">Outer membrane TonB-dependent transporter, utilization system for glycans and polysaccharides (PUL), SusC family</fullName>
    </submittedName>
</protein>
<dbReference type="InterPro" id="IPR012910">
    <property type="entry name" value="Plug_dom"/>
</dbReference>
<dbReference type="InterPro" id="IPR036942">
    <property type="entry name" value="Beta-barrel_TonB_sf"/>
</dbReference>
<dbReference type="Gene3D" id="2.60.40.1120">
    <property type="entry name" value="Carboxypeptidase-like, regulatory domain"/>
    <property type="match status" value="1"/>
</dbReference>
<dbReference type="InterPro" id="IPR037066">
    <property type="entry name" value="Plug_dom_sf"/>
</dbReference>
<evidence type="ECO:0000259" key="7">
    <source>
        <dbReference type="Pfam" id="PF00593"/>
    </source>
</evidence>
<dbReference type="Pfam" id="PF13715">
    <property type="entry name" value="CarbopepD_reg_2"/>
    <property type="match status" value="1"/>
</dbReference>
<dbReference type="GO" id="GO:0009279">
    <property type="term" value="C:cell outer membrane"/>
    <property type="evidence" value="ECO:0007669"/>
    <property type="project" value="UniProtKB-SubCell"/>
</dbReference>
<sequence length="1022" mass="111604">MTLISFLGEKIDCPLVNNFKMKLSIFLLFFTVFQVLATNGNAQDKVTLDMKDVTIKQVLREIKNETGCKFLYRGEDVNLKTKTSLKVYEQPLGVVLSKLFKNTNILHTIIDRQIVLTKKPLLRSKNALYTEREIKGVVKDADGQPLPGANVLVKGTTVGTQTDFDGNFIIVVPDDKNILVISYLGFKTVEIDITDKDFVEIQLAAAAAQLDDVVIIGSRGRPRTDVDRPVPVDVVEAKELAATGQTDLGQQVQFASPSFNSAKYGVNGTTNYAEPATLKGMSPDQLLVLVNGKRRHQFSTLNLNVAPGLGTIVTDLNSIPAGALKRVEILRDGAAAQYGSDAIAGIINLSLNNSVGVGTYNGTAGIHKEGDGVTFKHSLNYGFGLGKENSYFNFTLETFTFSGTNRSDPYTGSVYPDTPDDYAVTGPTVEFPYDTANPRQDRGIYPEDDFVVGNYGSNKNDTYQAFFNAGLPLKGDWKLYGFGGVSRKDILAFGFFRNPGRTSRAVLSVFPDGYVPELPGTSFDVSTVIGIDRITSDGWNYDLSYSYGRNYLDLFANNTTNPSLGSATPTEFKVGRYEFKQTIGEFNMSKTLSETFNLAFGAQYRKDNFLLHSGSPESYEVGALATQGKDVGSSARPGISLVDENDLERSNLGLYVDLEKDVSEKLLLTTALRYENYSDFGSNLSGKLAGRYKLTDNFAIRGSFNRGFRAPSLAQIGNRVNTSTVQNGTIVITKQVSSDDARLAQLGIEAPKAEISNNYNVGLTAKAAGGSLLFTLDAFQIDIDDRIVISERLNTDNFPAVAALFSEAKEIRFFTNHITTQTRGVDFVASYKKSFSEKSSLNASIALSVNETKVKSQQETPSEILAGVADEFQDTKLLGAVATELIEVSQPRNKLLVSVNYNTGKFGFTGRLTNFGEVRASSIGLSLEDSNVIEGAGKNNVQIFSSKAVTDFSISYAFSDTYRVTFGANNIFDVFPDKYNNNADGFIGQAGSYANGQIPYSRNSNQFGFNGSYYFLGMNINF</sequence>
<dbReference type="Gene3D" id="2.170.130.10">
    <property type="entry name" value="TonB-dependent receptor, plug domain"/>
    <property type="match status" value="1"/>
</dbReference>
<dbReference type="InterPro" id="IPR039426">
    <property type="entry name" value="TonB-dep_rcpt-like"/>
</dbReference>
<keyword evidence="6" id="KW-0998">Cell outer membrane</keyword>
<accession>A0A3B0TCH5</accession>
<dbReference type="InterPro" id="IPR008969">
    <property type="entry name" value="CarboxyPept-like_regulatory"/>
</dbReference>
<organism evidence="9">
    <name type="scientific">hydrothermal vent metagenome</name>
    <dbReference type="NCBI Taxonomy" id="652676"/>
    <lineage>
        <taxon>unclassified sequences</taxon>
        <taxon>metagenomes</taxon>
        <taxon>ecological metagenomes</taxon>
    </lineage>
</organism>
<evidence type="ECO:0000259" key="8">
    <source>
        <dbReference type="Pfam" id="PF07715"/>
    </source>
</evidence>
<dbReference type="PANTHER" id="PTHR47234">
    <property type="match status" value="1"/>
</dbReference>
<dbReference type="SUPFAM" id="SSF49464">
    <property type="entry name" value="Carboxypeptidase regulatory domain-like"/>
    <property type="match status" value="1"/>
</dbReference>
<feature type="domain" description="TonB-dependent receptor plug" evidence="8">
    <location>
        <begin position="227"/>
        <end position="346"/>
    </location>
</feature>
<comment type="subcellular location">
    <subcellularLocation>
        <location evidence="1">Cell outer membrane</location>
        <topology evidence="1">Multi-pass membrane protein</topology>
    </subcellularLocation>
</comment>
<keyword evidence="5" id="KW-0472">Membrane</keyword>
<dbReference type="InterPro" id="IPR000531">
    <property type="entry name" value="Beta-barrel_TonB"/>
</dbReference>
<feature type="domain" description="TonB-dependent receptor-like beta-barrel" evidence="7">
    <location>
        <begin position="532"/>
        <end position="971"/>
    </location>
</feature>
<keyword evidence="3" id="KW-0812">Transmembrane</keyword>
<dbReference type="Pfam" id="PF07715">
    <property type="entry name" value="Plug"/>
    <property type="match status" value="1"/>
</dbReference>
<keyword evidence="4" id="KW-0798">TonB box</keyword>
<dbReference type="SUPFAM" id="SSF56935">
    <property type="entry name" value="Porins"/>
    <property type="match status" value="1"/>
</dbReference>
<evidence type="ECO:0000256" key="5">
    <source>
        <dbReference type="ARBA" id="ARBA00023136"/>
    </source>
</evidence>
<dbReference type="Gene3D" id="2.40.170.20">
    <property type="entry name" value="TonB-dependent receptor, beta-barrel domain"/>
    <property type="match status" value="1"/>
</dbReference>
<evidence type="ECO:0000256" key="3">
    <source>
        <dbReference type="ARBA" id="ARBA00022692"/>
    </source>
</evidence>
<dbReference type="PROSITE" id="PS52016">
    <property type="entry name" value="TONB_DEPENDENT_REC_3"/>
    <property type="match status" value="1"/>
</dbReference>
<dbReference type="PANTHER" id="PTHR47234:SF3">
    <property type="entry name" value="SECRETIN_TONB SHORT N-TERMINAL DOMAIN-CONTAINING PROTEIN"/>
    <property type="match status" value="1"/>
</dbReference>
<keyword evidence="2" id="KW-0813">Transport</keyword>
<evidence type="ECO:0000256" key="4">
    <source>
        <dbReference type="ARBA" id="ARBA00023077"/>
    </source>
</evidence>
<dbReference type="EMBL" id="UOEL01000132">
    <property type="protein sequence ID" value="VAW16341.1"/>
    <property type="molecule type" value="Genomic_DNA"/>
</dbReference>
<evidence type="ECO:0000313" key="9">
    <source>
        <dbReference type="EMBL" id="VAW16341.1"/>
    </source>
</evidence>
<reference evidence="9" key="1">
    <citation type="submission" date="2018-06" db="EMBL/GenBank/DDBJ databases">
        <authorList>
            <person name="Zhirakovskaya E."/>
        </authorList>
    </citation>
    <scope>NUCLEOTIDE SEQUENCE</scope>
</reference>
<dbReference type="FunFam" id="2.60.40.1120:FF:000003">
    <property type="entry name" value="Outer membrane protein Omp121"/>
    <property type="match status" value="1"/>
</dbReference>
<evidence type="ECO:0000256" key="1">
    <source>
        <dbReference type="ARBA" id="ARBA00004571"/>
    </source>
</evidence>
<gene>
    <name evidence="9" type="ORF">MNBD_BACTEROID03-2413</name>
</gene>
<evidence type="ECO:0000256" key="6">
    <source>
        <dbReference type="ARBA" id="ARBA00023237"/>
    </source>
</evidence>
<dbReference type="Pfam" id="PF00593">
    <property type="entry name" value="TonB_dep_Rec_b-barrel"/>
    <property type="match status" value="1"/>
</dbReference>